<dbReference type="InterPro" id="IPR001878">
    <property type="entry name" value="Znf_CCHC"/>
</dbReference>
<name>A0A699TQ12_TANCI</name>
<dbReference type="EMBL" id="BKCJ011262216">
    <property type="protein sequence ID" value="GFD11923.1"/>
    <property type="molecule type" value="Genomic_DNA"/>
</dbReference>
<reference evidence="3" key="1">
    <citation type="journal article" date="2019" name="Sci. Rep.">
        <title>Draft genome of Tanacetum cinerariifolium, the natural source of mosquito coil.</title>
        <authorList>
            <person name="Yamashiro T."/>
            <person name="Shiraishi A."/>
            <person name="Satake H."/>
            <person name="Nakayama K."/>
        </authorList>
    </citation>
    <scope>NUCLEOTIDE SEQUENCE</scope>
</reference>
<feature type="domain" description="CCHC-type" evidence="2">
    <location>
        <begin position="20"/>
        <end position="34"/>
    </location>
</feature>
<feature type="non-terminal residue" evidence="3">
    <location>
        <position position="71"/>
    </location>
</feature>
<dbReference type="GO" id="GO:0003676">
    <property type="term" value="F:nucleic acid binding"/>
    <property type="evidence" value="ECO:0007669"/>
    <property type="project" value="InterPro"/>
</dbReference>
<proteinExistence type="predicted"/>
<sequence>MGEMRPRDGNGPNPRGNVFFECGNPGHFKRDCPKLKNKDRGNGNAQGWVYVVGNAEMNGNVAGNPDSNVVT</sequence>
<keyword evidence="1" id="KW-0863">Zinc-finger</keyword>
<dbReference type="Pfam" id="PF00098">
    <property type="entry name" value="zf-CCHC"/>
    <property type="match status" value="1"/>
</dbReference>
<dbReference type="Gene3D" id="4.10.60.10">
    <property type="entry name" value="Zinc finger, CCHC-type"/>
    <property type="match status" value="1"/>
</dbReference>
<evidence type="ECO:0000313" key="3">
    <source>
        <dbReference type="EMBL" id="GFD11923.1"/>
    </source>
</evidence>
<organism evidence="3">
    <name type="scientific">Tanacetum cinerariifolium</name>
    <name type="common">Dalmatian daisy</name>
    <name type="synonym">Chrysanthemum cinerariifolium</name>
    <dbReference type="NCBI Taxonomy" id="118510"/>
    <lineage>
        <taxon>Eukaryota</taxon>
        <taxon>Viridiplantae</taxon>
        <taxon>Streptophyta</taxon>
        <taxon>Embryophyta</taxon>
        <taxon>Tracheophyta</taxon>
        <taxon>Spermatophyta</taxon>
        <taxon>Magnoliopsida</taxon>
        <taxon>eudicotyledons</taxon>
        <taxon>Gunneridae</taxon>
        <taxon>Pentapetalae</taxon>
        <taxon>asterids</taxon>
        <taxon>campanulids</taxon>
        <taxon>Asterales</taxon>
        <taxon>Asteraceae</taxon>
        <taxon>Asteroideae</taxon>
        <taxon>Anthemideae</taxon>
        <taxon>Anthemidinae</taxon>
        <taxon>Tanacetum</taxon>
    </lineage>
</organism>
<dbReference type="SUPFAM" id="SSF57756">
    <property type="entry name" value="Retrovirus zinc finger-like domains"/>
    <property type="match status" value="1"/>
</dbReference>
<accession>A0A699TQ12</accession>
<evidence type="ECO:0000256" key="1">
    <source>
        <dbReference type="PROSITE-ProRule" id="PRU00047"/>
    </source>
</evidence>
<dbReference type="PROSITE" id="PS50158">
    <property type="entry name" value="ZF_CCHC"/>
    <property type="match status" value="1"/>
</dbReference>
<comment type="caution">
    <text evidence="3">The sequence shown here is derived from an EMBL/GenBank/DDBJ whole genome shotgun (WGS) entry which is preliminary data.</text>
</comment>
<protein>
    <recommendedName>
        <fullName evidence="2">CCHC-type domain-containing protein</fullName>
    </recommendedName>
</protein>
<evidence type="ECO:0000259" key="2">
    <source>
        <dbReference type="PROSITE" id="PS50158"/>
    </source>
</evidence>
<gene>
    <name evidence="3" type="ORF">Tci_883892</name>
</gene>
<dbReference type="GO" id="GO:0008270">
    <property type="term" value="F:zinc ion binding"/>
    <property type="evidence" value="ECO:0007669"/>
    <property type="project" value="UniProtKB-KW"/>
</dbReference>
<keyword evidence="1" id="KW-0862">Zinc</keyword>
<keyword evidence="1" id="KW-0479">Metal-binding</keyword>
<dbReference type="InterPro" id="IPR036875">
    <property type="entry name" value="Znf_CCHC_sf"/>
</dbReference>
<dbReference type="AlphaFoldDB" id="A0A699TQ12"/>